<dbReference type="Proteomes" id="UP000562254">
    <property type="component" value="Unassembled WGS sequence"/>
</dbReference>
<gene>
    <name evidence="1" type="ORF">FHS88_002944</name>
</gene>
<comment type="caution">
    <text evidence="1">The sequence shown here is derived from an EMBL/GenBank/DDBJ whole genome shotgun (WGS) entry which is preliminary data.</text>
</comment>
<dbReference type="EMBL" id="JACIJE010000008">
    <property type="protein sequence ID" value="MBB5690804.1"/>
    <property type="molecule type" value="Genomic_DNA"/>
</dbReference>
<dbReference type="RefSeq" id="WP_184486078.1">
    <property type="nucleotide sequence ID" value="NZ_JAAEDJ010000028.1"/>
</dbReference>
<keyword evidence="2" id="KW-1185">Reference proteome</keyword>
<evidence type="ECO:0000313" key="2">
    <source>
        <dbReference type="Proteomes" id="UP000562254"/>
    </source>
</evidence>
<sequence>MKLLSKERALDIGRGAYDHVVARTPLGAGNDATNPHNWHGTTYIGGVGIPTPSFFGDGTGVAGICVAQLRKDYEAKVEADGVTEEIDRLFLLAELTGQAGCGNCAEVTAAVIVWLMKHRVEGPIEKMSYADGDHTFCVLNRDWNTPVNEPAHWNEAAVYIDVWRRDLSLGRDMALRNRRNFGRFGAPAYGFTVNQRWERG</sequence>
<protein>
    <submittedName>
        <fullName evidence="1">Uncharacterized protein</fullName>
    </submittedName>
</protein>
<evidence type="ECO:0000313" key="1">
    <source>
        <dbReference type="EMBL" id="MBB5690804.1"/>
    </source>
</evidence>
<organism evidence="1 2">
    <name type="scientific">Neoroseomonas alkaliterrae</name>
    <dbReference type="NCBI Taxonomy" id="1452450"/>
    <lineage>
        <taxon>Bacteria</taxon>
        <taxon>Pseudomonadati</taxon>
        <taxon>Pseudomonadota</taxon>
        <taxon>Alphaproteobacteria</taxon>
        <taxon>Acetobacterales</taxon>
        <taxon>Acetobacteraceae</taxon>
        <taxon>Neoroseomonas</taxon>
    </lineage>
</organism>
<reference evidence="1 2" key="1">
    <citation type="submission" date="2020-08" db="EMBL/GenBank/DDBJ databases">
        <title>Genomic Encyclopedia of Type Strains, Phase IV (KMG-IV): sequencing the most valuable type-strain genomes for metagenomic binning, comparative biology and taxonomic classification.</title>
        <authorList>
            <person name="Goeker M."/>
        </authorList>
    </citation>
    <scope>NUCLEOTIDE SEQUENCE [LARGE SCALE GENOMIC DNA]</scope>
    <source>
        <strain evidence="1 2">DSM 25895</strain>
    </source>
</reference>
<proteinExistence type="predicted"/>
<dbReference type="AlphaFoldDB" id="A0A840YAA0"/>
<name>A0A840YAA0_9PROT</name>
<accession>A0A840YAA0</accession>